<reference evidence="3" key="2">
    <citation type="submission" date="2015-01" db="EMBL/GenBank/DDBJ databases">
        <title>Evolutionary Origins and Diversification of the Mycorrhizal Mutualists.</title>
        <authorList>
            <consortium name="DOE Joint Genome Institute"/>
            <consortium name="Mycorrhizal Genomics Consortium"/>
            <person name="Kohler A."/>
            <person name="Kuo A."/>
            <person name="Nagy L.G."/>
            <person name="Floudas D."/>
            <person name="Copeland A."/>
            <person name="Barry K.W."/>
            <person name="Cichocki N."/>
            <person name="Veneault-Fourrey C."/>
            <person name="LaButti K."/>
            <person name="Lindquist E.A."/>
            <person name="Lipzen A."/>
            <person name="Lundell T."/>
            <person name="Morin E."/>
            <person name="Murat C."/>
            <person name="Riley R."/>
            <person name="Ohm R."/>
            <person name="Sun H."/>
            <person name="Tunlid A."/>
            <person name="Henrissat B."/>
            <person name="Grigoriev I.V."/>
            <person name="Hibbett D.S."/>
            <person name="Martin F."/>
        </authorList>
    </citation>
    <scope>NUCLEOTIDE SEQUENCE [LARGE SCALE GENOMIC DNA]</scope>
    <source>
        <strain evidence="3">MUT 4182</strain>
    </source>
</reference>
<name>A0A0C3KS21_9AGAM</name>
<accession>A0A0C3KS21</accession>
<dbReference type="AlphaFoldDB" id="A0A0C3KS21"/>
<proteinExistence type="predicted"/>
<dbReference type="Proteomes" id="UP000054248">
    <property type="component" value="Unassembled WGS sequence"/>
</dbReference>
<evidence type="ECO:0000313" key="2">
    <source>
        <dbReference type="EMBL" id="KIO24248.1"/>
    </source>
</evidence>
<dbReference type="OrthoDB" id="4062651at2759"/>
<dbReference type="InterPro" id="IPR051681">
    <property type="entry name" value="Ser/Thr_Kinases-Pseudokinases"/>
</dbReference>
<dbReference type="SMART" id="SM00220">
    <property type="entry name" value="S_TKc"/>
    <property type="match status" value="1"/>
</dbReference>
<dbReference type="GO" id="GO:0005524">
    <property type="term" value="F:ATP binding"/>
    <property type="evidence" value="ECO:0007669"/>
    <property type="project" value="InterPro"/>
</dbReference>
<dbReference type="Gene3D" id="1.10.510.10">
    <property type="entry name" value="Transferase(Phosphotransferase) domain 1"/>
    <property type="match status" value="2"/>
</dbReference>
<dbReference type="Pfam" id="PF07714">
    <property type="entry name" value="PK_Tyr_Ser-Thr"/>
    <property type="match status" value="1"/>
</dbReference>
<keyword evidence="3" id="KW-1185">Reference proteome</keyword>
<dbReference type="PANTHER" id="PTHR44329">
    <property type="entry name" value="SERINE/THREONINE-PROTEIN KINASE TNNI3K-RELATED"/>
    <property type="match status" value="1"/>
</dbReference>
<dbReference type="STRING" id="1051891.A0A0C3KS21"/>
<dbReference type="EMBL" id="KN823065">
    <property type="protein sequence ID" value="KIO24248.1"/>
    <property type="molecule type" value="Genomic_DNA"/>
</dbReference>
<dbReference type="HOGENOM" id="CLU_619931_0_0_1"/>
<sequence>MSTTLAEDTSIKSEEFSSPQVDLSALEIENLPAWSGGFADVYKASHPILGALALKRPRGACHPGSSAYKHLEKEVAIWKDLRHPNVLRFIALHEKDDAVYIMTPFLHNGTVPEYLSKNPDADRASLGLERPPPAGNSTRRVDVKGNNVLVSSSTPVEGVVADFGLAKLVDTRTVTSHQGAGTPRWQSPELFYGGPRTFKSDVYAFGMTVYEIISGKFPFDDVPDYGVFFKVHNKERPIPTPRVSPSGHSYALEWEAAEAAWDHDAKLRPSMDHILGSLESQNKLPKTYLKARIKVILVTRDVSESLTITWDPKPSSLQVVHMLNSAEGHTLLALRFNQKAPSYSKGKFLWATFTAASGTQDRYNIVRTQASPGLDLLPLWACSDKGDLTPHAMGEPLEVALTLRPKGEPSHIFFCREFMPFWGQSQNHAPARFVLELFESEQ</sequence>
<gene>
    <name evidence="2" type="ORF">M407DRAFT_26361</name>
</gene>
<dbReference type="SUPFAM" id="SSF56112">
    <property type="entry name" value="Protein kinase-like (PK-like)"/>
    <property type="match status" value="1"/>
</dbReference>
<feature type="domain" description="Protein kinase" evidence="1">
    <location>
        <begin position="27"/>
        <end position="289"/>
    </location>
</feature>
<dbReference type="PROSITE" id="PS50011">
    <property type="entry name" value="PROTEIN_KINASE_DOM"/>
    <property type="match status" value="1"/>
</dbReference>
<dbReference type="InterPro" id="IPR011009">
    <property type="entry name" value="Kinase-like_dom_sf"/>
</dbReference>
<evidence type="ECO:0000313" key="3">
    <source>
        <dbReference type="Proteomes" id="UP000054248"/>
    </source>
</evidence>
<dbReference type="InterPro" id="IPR000719">
    <property type="entry name" value="Prot_kinase_dom"/>
</dbReference>
<reference evidence="2 3" key="1">
    <citation type="submission" date="2014-04" db="EMBL/GenBank/DDBJ databases">
        <authorList>
            <consortium name="DOE Joint Genome Institute"/>
            <person name="Kuo A."/>
            <person name="Girlanda M."/>
            <person name="Perotto S."/>
            <person name="Kohler A."/>
            <person name="Nagy L.G."/>
            <person name="Floudas D."/>
            <person name="Copeland A."/>
            <person name="Barry K.W."/>
            <person name="Cichocki N."/>
            <person name="Veneault-Fourrey C."/>
            <person name="LaButti K."/>
            <person name="Lindquist E.A."/>
            <person name="Lipzen A."/>
            <person name="Lundell T."/>
            <person name="Morin E."/>
            <person name="Murat C."/>
            <person name="Sun H."/>
            <person name="Tunlid A."/>
            <person name="Henrissat B."/>
            <person name="Grigoriev I.V."/>
            <person name="Hibbett D.S."/>
            <person name="Martin F."/>
            <person name="Nordberg H.P."/>
            <person name="Cantor M.N."/>
            <person name="Hua S.X."/>
        </authorList>
    </citation>
    <scope>NUCLEOTIDE SEQUENCE [LARGE SCALE GENOMIC DNA]</scope>
    <source>
        <strain evidence="2 3">MUT 4182</strain>
    </source>
</reference>
<dbReference type="InterPro" id="IPR001245">
    <property type="entry name" value="Ser-Thr/Tyr_kinase_cat_dom"/>
</dbReference>
<dbReference type="GO" id="GO:0004674">
    <property type="term" value="F:protein serine/threonine kinase activity"/>
    <property type="evidence" value="ECO:0007669"/>
    <property type="project" value="TreeGrafter"/>
</dbReference>
<protein>
    <recommendedName>
        <fullName evidence="1">Protein kinase domain-containing protein</fullName>
    </recommendedName>
</protein>
<organism evidence="2 3">
    <name type="scientific">Tulasnella calospora MUT 4182</name>
    <dbReference type="NCBI Taxonomy" id="1051891"/>
    <lineage>
        <taxon>Eukaryota</taxon>
        <taxon>Fungi</taxon>
        <taxon>Dikarya</taxon>
        <taxon>Basidiomycota</taxon>
        <taxon>Agaricomycotina</taxon>
        <taxon>Agaricomycetes</taxon>
        <taxon>Cantharellales</taxon>
        <taxon>Tulasnellaceae</taxon>
        <taxon>Tulasnella</taxon>
    </lineage>
</organism>
<evidence type="ECO:0000259" key="1">
    <source>
        <dbReference type="PROSITE" id="PS50011"/>
    </source>
</evidence>